<feature type="transmembrane region" description="Helical" evidence="5">
    <location>
        <begin position="226"/>
        <end position="248"/>
    </location>
</feature>
<evidence type="ECO:0000256" key="3">
    <source>
        <dbReference type="ARBA" id="ARBA00022989"/>
    </source>
</evidence>
<dbReference type="PANTHER" id="PTHR13800">
    <property type="entry name" value="TRANSIENT RECEPTOR POTENTIAL CATION CHANNEL, SUBFAMILY M, MEMBER 6"/>
    <property type="match status" value="1"/>
</dbReference>
<comment type="subcellular location">
    <subcellularLocation>
        <location evidence="1">Membrane</location>
        <topology evidence="1">Multi-pass membrane protein</topology>
    </subcellularLocation>
</comment>
<feature type="transmembrane region" description="Helical" evidence="5">
    <location>
        <begin position="89"/>
        <end position="111"/>
    </location>
</feature>
<sequence length="325" mass="38468">MTSIDDHYYRRSIARVWEYYIYIWAGGDLIEEIKNGMGIFTTGGKSHRGYWSRGKRYINDFWNAVDLLSYILLILALLTRHLWEPDPFIIARRMFSVSLLIMFLRYLQLFLMNRRLGPTLIMIKEMLKDLSYFLAIAFVAIVGVGIYYHANLYPNHINLVGEGTWDTWHVWKILYYPYWQLYGESFSEFLEVQEQSNCTSDRSVYEVSTDIERCAEKDPTVPIVSAIYMLISNLLLVNLVIAMFSYTFDTVMANSEKLWRFERYTVITDYEGKVPSPFNFIIRPIQLLNFARKKCKKNLYKESKYSVYFDTCTCNTIITFVSEYK</sequence>
<dbReference type="AlphaFoldDB" id="A0AA88XSR5"/>
<dbReference type="InterPro" id="IPR005821">
    <property type="entry name" value="Ion_trans_dom"/>
</dbReference>
<proteinExistence type="predicted"/>
<evidence type="ECO:0000259" key="6">
    <source>
        <dbReference type="Pfam" id="PF00520"/>
    </source>
</evidence>
<dbReference type="PANTHER" id="PTHR13800:SF12">
    <property type="entry name" value="TRANSIENT RECEPTOR POTENTIAL CATION CHANNEL SUBFAMILY M MEMBER-LIKE 2"/>
    <property type="match status" value="1"/>
</dbReference>
<dbReference type="Proteomes" id="UP001186944">
    <property type="component" value="Unassembled WGS sequence"/>
</dbReference>
<organism evidence="7 8">
    <name type="scientific">Pinctada imbricata</name>
    <name type="common">Atlantic pearl-oyster</name>
    <name type="synonym">Pinctada martensii</name>
    <dbReference type="NCBI Taxonomy" id="66713"/>
    <lineage>
        <taxon>Eukaryota</taxon>
        <taxon>Metazoa</taxon>
        <taxon>Spiralia</taxon>
        <taxon>Lophotrochozoa</taxon>
        <taxon>Mollusca</taxon>
        <taxon>Bivalvia</taxon>
        <taxon>Autobranchia</taxon>
        <taxon>Pteriomorphia</taxon>
        <taxon>Pterioida</taxon>
        <taxon>Pterioidea</taxon>
        <taxon>Pteriidae</taxon>
        <taxon>Pinctada</taxon>
    </lineage>
</organism>
<dbReference type="EMBL" id="VSWD01000010">
    <property type="protein sequence ID" value="KAK3090983.1"/>
    <property type="molecule type" value="Genomic_DNA"/>
</dbReference>
<name>A0AA88XSR5_PINIB</name>
<evidence type="ECO:0000256" key="1">
    <source>
        <dbReference type="ARBA" id="ARBA00004141"/>
    </source>
</evidence>
<keyword evidence="2 5" id="KW-0812">Transmembrane</keyword>
<evidence type="ECO:0000256" key="2">
    <source>
        <dbReference type="ARBA" id="ARBA00022692"/>
    </source>
</evidence>
<keyword evidence="3 5" id="KW-1133">Transmembrane helix</keyword>
<evidence type="ECO:0000256" key="4">
    <source>
        <dbReference type="ARBA" id="ARBA00023136"/>
    </source>
</evidence>
<evidence type="ECO:0000313" key="7">
    <source>
        <dbReference type="EMBL" id="KAK3090983.1"/>
    </source>
</evidence>
<evidence type="ECO:0000256" key="5">
    <source>
        <dbReference type="SAM" id="Phobius"/>
    </source>
</evidence>
<dbReference type="Pfam" id="PF00520">
    <property type="entry name" value="Ion_trans"/>
    <property type="match status" value="1"/>
</dbReference>
<feature type="domain" description="Ion transport" evidence="6">
    <location>
        <begin position="15"/>
        <end position="253"/>
    </location>
</feature>
<dbReference type="GO" id="GO:0005886">
    <property type="term" value="C:plasma membrane"/>
    <property type="evidence" value="ECO:0007669"/>
    <property type="project" value="TreeGrafter"/>
</dbReference>
<evidence type="ECO:0000313" key="8">
    <source>
        <dbReference type="Proteomes" id="UP001186944"/>
    </source>
</evidence>
<reference evidence="7" key="1">
    <citation type="submission" date="2019-08" db="EMBL/GenBank/DDBJ databases">
        <title>The improved chromosome-level genome for the pearl oyster Pinctada fucata martensii using PacBio sequencing and Hi-C.</title>
        <authorList>
            <person name="Zheng Z."/>
        </authorList>
    </citation>
    <scope>NUCLEOTIDE SEQUENCE</scope>
    <source>
        <strain evidence="7">ZZ-2019</strain>
        <tissue evidence="7">Adductor muscle</tissue>
    </source>
</reference>
<protein>
    <recommendedName>
        <fullName evidence="6">Ion transport domain-containing protein</fullName>
    </recommendedName>
</protein>
<feature type="transmembrane region" description="Helical" evidence="5">
    <location>
        <begin position="132"/>
        <end position="150"/>
    </location>
</feature>
<dbReference type="InterPro" id="IPR050927">
    <property type="entry name" value="TRPM"/>
</dbReference>
<keyword evidence="8" id="KW-1185">Reference proteome</keyword>
<keyword evidence="4 5" id="KW-0472">Membrane</keyword>
<accession>A0AA88XSR5</accession>
<gene>
    <name evidence="7" type="ORF">FSP39_016228</name>
</gene>
<comment type="caution">
    <text evidence="7">The sequence shown here is derived from an EMBL/GenBank/DDBJ whole genome shotgun (WGS) entry which is preliminary data.</text>
</comment>
<feature type="transmembrane region" description="Helical" evidence="5">
    <location>
        <begin position="61"/>
        <end position="83"/>
    </location>
</feature>
<dbReference type="GO" id="GO:0099604">
    <property type="term" value="F:ligand-gated calcium channel activity"/>
    <property type="evidence" value="ECO:0007669"/>
    <property type="project" value="TreeGrafter"/>
</dbReference>